<gene>
    <name evidence="1" type="ORF">ADICYQ_0339</name>
</gene>
<dbReference type="Proteomes" id="UP000014974">
    <property type="component" value="Unassembled WGS sequence"/>
</dbReference>
<proteinExistence type="predicted"/>
<protein>
    <submittedName>
        <fullName evidence="1">Uncharacterized protein</fullName>
    </submittedName>
</protein>
<evidence type="ECO:0000313" key="2">
    <source>
        <dbReference type="Proteomes" id="UP000014974"/>
    </source>
</evidence>
<name>S7VQ01_9BACT</name>
<dbReference type="EMBL" id="ATNM01000016">
    <property type="protein sequence ID" value="EPR71437.1"/>
    <property type="molecule type" value="Genomic_DNA"/>
</dbReference>
<dbReference type="STRING" id="641524.ADICYQ_0339"/>
<dbReference type="AlphaFoldDB" id="S7VQ01"/>
<comment type="caution">
    <text evidence="1">The sequence shown here is derived from an EMBL/GenBank/DDBJ whole genome shotgun (WGS) entry which is preliminary data.</text>
</comment>
<sequence length="58" mass="6439">MMIVATSLVASCGKKPVESQIDTTIEQEEVEIEMENEEIIIETEDSVEIVEEVVISAQ</sequence>
<evidence type="ECO:0000313" key="1">
    <source>
        <dbReference type="EMBL" id="EPR71437.1"/>
    </source>
</evidence>
<organism evidence="1 2">
    <name type="scientific">Cyclobacterium qasimii M12-11B</name>
    <dbReference type="NCBI Taxonomy" id="641524"/>
    <lineage>
        <taxon>Bacteria</taxon>
        <taxon>Pseudomonadati</taxon>
        <taxon>Bacteroidota</taxon>
        <taxon>Cytophagia</taxon>
        <taxon>Cytophagales</taxon>
        <taxon>Cyclobacteriaceae</taxon>
        <taxon>Cyclobacterium</taxon>
    </lineage>
</organism>
<accession>S7VQ01</accession>
<reference evidence="1 2" key="1">
    <citation type="journal article" date="2013" name="Genome Announc.">
        <title>Draft Genome Sequence of Cyclobacterium qasimii Strain M12-11BT, Isolated from Arctic Marine Sediment.</title>
        <authorList>
            <person name="Shivaji S."/>
            <person name="Ara S."/>
            <person name="Singh A."/>
            <person name="Kumar Pinnaka A."/>
        </authorList>
    </citation>
    <scope>NUCLEOTIDE SEQUENCE [LARGE SCALE GENOMIC DNA]</scope>
    <source>
        <strain evidence="1 2">M12-11B</strain>
    </source>
</reference>